<proteinExistence type="inferred from homology"/>
<dbReference type="GO" id="GO:0005524">
    <property type="term" value="F:ATP binding"/>
    <property type="evidence" value="ECO:0007669"/>
    <property type="project" value="UniProtKB-KW"/>
</dbReference>
<dbReference type="GO" id="GO:0000287">
    <property type="term" value="F:magnesium ion binding"/>
    <property type="evidence" value="ECO:0007669"/>
    <property type="project" value="UniProtKB-UniRule"/>
</dbReference>
<dbReference type="EC" id="2.7.1.40" evidence="3 12"/>
<reference evidence="17" key="4">
    <citation type="submission" date="2020-09" db="EMBL/GenBank/DDBJ databases">
        <authorList>
            <person name="Sun Q."/>
            <person name="Ohkuma M."/>
        </authorList>
    </citation>
    <scope>NUCLEOTIDE SEQUENCE</scope>
    <source>
        <strain evidence="17">JCM 31740</strain>
    </source>
</reference>
<dbReference type="RefSeq" id="WP_126449720.1">
    <property type="nucleotide sequence ID" value="NZ_AP018553.1"/>
</dbReference>
<keyword evidence="8" id="KW-0067">ATP-binding</keyword>
<dbReference type="InterPro" id="IPR036918">
    <property type="entry name" value="Pyrv_Knase_C_sf"/>
</dbReference>
<dbReference type="InterPro" id="IPR015813">
    <property type="entry name" value="Pyrv/PenolPyrv_kinase-like_dom"/>
</dbReference>
<reference evidence="17" key="1">
    <citation type="journal article" date="2014" name="Int. J. Syst. Evol. Microbiol.">
        <title>Complete genome sequence of Corynebacterium casei LMG S-19264T (=DSM 44701T), isolated from a smear-ripened cheese.</title>
        <authorList>
            <consortium name="US DOE Joint Genome Institute (JGI-PGF)"/>
            <person name="Walter F."/>
            <person name="Albersmeier A."/>
            <person name="Kalinowski J."/>
            <person name="Ruckert C."/>
        </authorList>
    </citation>
    <scope>NUCLEOTIDE SEQUENCE</scope>
    <source>
        <strain evidence="17">JCM 31740</strain>
    </source>
</reference>
<dbReference type="SUPFAM" id="SSF51621">
    <property type="entry name" value="Phosphoenolpyruvate/pyruvate domain"/>
    <property type="match status" value="1"/>
</dbReference>
<dbReference type="OrthoDB" id="56298at2157"/>
<dbReference type="Proteomes" id="UP000276741">
    <property type="component" value="Chromosome"/>
</dbReference>
<dbReference type="EMBL" id="BMQS01000011">
    <property type="protein sequence ID" value="GGT97420.1"/>
    <property type="molecule type" value="Genomic_DNA"/>
</dbReference>
<dbReference type="AlphaFoldDB" id="A0A348B2J5"/>
<evidence type="ECO:0000313" key="18">
    <source>
        <dbReference type="Proteomes" id="UP000276741"/>
    </source>
</evidence>
<dbReference type="SUPFAM" id="SSF52935">
    <property type="entry name" value="PK C-terminal domain-like"/>
    <property type="match status" value="1"/>
</dbReference>
<evidence type="ECO:0000256" key="7">
    <source>
        <dbReference type="ARBA" id="ARBA00022777"/>
    </source>
</evidence>
<keyword evidence="10 13" id="KW-0324">Glycolysis</keyword>
<dbReference type="Proteomes" id="UP000616143">
    <property type="component" value="Unassembled WGS sequence"/>
</dbReference>
<dbReference type="InterPro" id="IPR015793">
    <property type="entry name" value="Pyrv_Knase_brl"/>
</dbReference>
<protein>
    <recommendedName>
        <fullName evidence="3 12">Pyruvate kinase</fullName>
        <ecNumber evidence="3 12">2.7.1.40</ecNumber>
    </recommendedName>
</protein>
<dbReference type="Gene3D" id="3.40.1380.20">
    <property type="entry name" value="Pyruvate kinase, C-terminal domain"/>
    <property type="match status" value="1"/>
</dbReference>
<dbReference type="Pfam" id="PF02887">
    <property type="entry name" value="PK_C"/>
    <property type="match status" value="1"/>
</dbReference>
<organism evidence="16 18">
    <name type="scientific">Sulfodiicoccus acidiphilus</name>
    <dbReference type="NCBI Taxonomy" id="1670455"/>
    <lineage>
        <taxon>Archaea</taxon>
        <taxon>Thermoproteota</taxon>
        <taxon>Thermoprotei</taxon>
        <taxon>Sulfolobales</taxon>
        <taxon>Sulfolobaceae</taxon>
        <taxon>Sulfodiicoccus</taxon>
    </lineage>
</organism>
<keyword evidence="6" id="KW-0547">Nucleotide-binding</keyword>
<keyword evidence="18" id="KW-1185">Reference proteome</keyword>
<feature type="domain" description="Pyruvate kinase C-terminal" evidence="15">
    <location>
        <begin position="327"/>
        <end position="434"/>
    </location>
</feature>
<evidence type="ECO:0000256" key="4">
    <source>
        <dbReference type="ARBA" id="ARBA00022679"/>
    </source>
</evidence>
<reference evidence="18" key="2">
    <citation type="submission" date="2018-04" db="EMBL/GenBank/DDBJ databases">
        <title>Complete genome sequence of Sulfodiicoccus acidiphilus strain HS-1.</title>
        <authorList>
            <person name="Sakai H.D."/>
            <person name="Kurosawa N."/>
        </authorList>
    </citation>
    <scope>NUCLEOTIDE SEQUENCE [LARGE SCALE GENOMIC DNA]</scope>
    <source>
        <strain evidence="18">HS-1</strain>
    </source>
</reference>
<evidence type="ECO:0000256" key="13">
    <source>
        <dbReference type="RuleBase" id="RU000504"/>
    </source>
</evidence>
<evidence type="ECO:0000256" key="8">
    <source>
        <dbReference type="ARBA" id="ARBA00022840"/>
    </source>
</evidence>
<dbReference type="Gene3D" id="3.20.20.60">
    <property type="entry name" value="Phosphoenolpyruvate-binding domains"/>
    <property type="match status" value="1"/>
</dbReference>
<evidence type="ECO:0000256" key="3">
    <source>
        <dbReference type="ARBA" id="ARBA00012142"/>
    </source>
</evidence>
<evidence type="ECO:0000256" key="12">
    <source>
        <dbReference type="NCBIfam" id="TIGR01064"/>
    </source>
</evidence>
<keyword evidence="7 13" id="KW-0418">Kinase</keyword>
<dbReference type="InterPro" id="IPR040442">
    <property type="entry name" value="Pyrv_kinase-like_dom_sf"/>
</dbReference>
<dbReference type="GO" id="GO:0030955">
    <property type="term" value="F:potassium ion binding"/>
    <property type="evidence" value="ECO:0007669"/>
    <property type="project" value="UniProtKB-UniRule"/>
</dbReference>
<evidence type="ECO:0000313" key="16">
    <source>
        <dbReference type="EMBL" id="BBD72397.1"/>
    </source>
</evidence>
<evidence type="ECO:0000256" key="5">
    <source>
        <dbReference type="ARBA" id="ARBA00022723"/>
    </source>
</evidence>
<evidence type="ECO:0000259" key="14">
    <source>
        <dbReference type="Pfam" id="PF00224"/>
    </source>
</evidence>
<dbReference type="GO" id="GO:0016301">
    <property type="term" value="F:kinase activity"/>
    <property type="evidence" value="ECO:0007669"/>
    <property type="project" value="UniProtKB-KW"/>
</dbReference>
<gene>
    <name evidence="17" type="ORF">GCM10007116_13690</name>
    <name evidence="16" type="ORF">HS1genome_0786</name>
</gene>
<name>A0A348B2J5_9CREN</name>
<dbReference type="PANTHER" id="PTHR11817">
    <property type="entry name" value="PYRUVATE KINASE"/>
    <property type="match status" value="1"/>
</dbReference>
<dbReference type="Pfam" id="PF00224">
    <property type="entry name" value="PK"/>
    <property type="match status" value="1"/>
</dbReference>
<feature type="domain" description="Pyruvate kinase barrel" evidence="14">
    <location>
        <begin position="1"/>
        <end position="300"/>
    </location>
</feature>
<evidence type="ECO:0000313" key="17">
    <source>
        <dbReference type="EMBL" id="GGT97420.1"/>
    </source>
</evidence>
<evidence type="ECO:0000256" key="2">
    <source>
        <dbReference type="ARBA" id="ARBA00008663"/>
    </source>
</evidence>
<dbReference type="InterPro" id="IPR015806">
    <property type="entry name" value="Pyrv_Knase_insert_dom_sf"/>
</dbReference>
<dbReference type="Gene3D" id="2.40.33.10">
    <property type="entry name" value="PK beta-barrel domain-like"/>
    <property type="match status" value="1"/>
</dbReference>
<comment type="pathway">
    <text evidence="1 13">Carbohydrate degradation; glycolysis; pyruvate from D-glyceraldehyde 3-phosphate: step 5/5.</text>
</comment>
<keyword evidence="11 16" id="KW-0670">Pyruvate</keyword>
<dbReference type="UniPathway" id="UPA00109">
    <property type="reaction ID" value="UER00188"/>
</dbReference>
<evidence type="ECO:0000256" key="11">
    <source>
        <dbReference type="ARBA" id="ARBA00023317"/>
    </source>
</evidence>
<accession>A0A348B2J5</accession>
<comment type="catalytic activity">
    <reaction evidence="13">
        <text>pyruvate + ATP = phosphoenolpyruvate + ADP + H(+)</text>
        <dbReference type="Rhea" id="RHEA:18157"/>
        <dbReference type="ChEBI" id="CHEBI:15361"/>
        <dbReference type="ChEBI" id="CHEBI:15378"/>
        <dbReference type="ChEBI" id="CHEBI:30616"/>
        <dbReference type="ChEBI" id="CHEBI:58702"/>
        <dbReference type="ChEBI" id="CHEBI:456216"/>
        <dbReference type="EC" id="2.7.1.40"/>
    </reaction>
</comment>
<dbReference type="PRINTS" id="PR01050">
    <property type="entry name" value="PYRUVTKNASE"/>
</dbReference>
<evidence type="ECO:0000256" key="10">
    <source>
        <dbReference type="ARBA" id="ARBA00023152"/>
    </source>
</evidence>
<sequence length="437" mass="47098">MRKTKIIATLGPASERLVGNLSRYVDVFRVNMAHGTQESRRKYVELVRTTKAALLMDLPGPKLRVGDIKGMVKLRRGQTVVFSKKGEGIPVTEDLFYRSLKEGSVVLLADGIIRVRVKSVTPEEVKATVVDGGILTSRKGINIPDLKTAPGLTETDLEMLKEANTLGADMIGLSFIMSPKEVQEAKGLTKSFIVGKIEKKGSLKELEGIVKEADAIMVARGDLGVEVGLEMLPLVQEKVIRTARTYGKPVILATQVFESMMSSPTPTRAEVVDVANSIIKGVDAIMLSDETAIGSNPLRAAFYLDRTIRKLEKVVRPNGIRPADVGDAIAYSAVDAANLSGARAIVAHGGEGNAALKVAKFRPRVPIVTLVSQGAQRFKTVWGTIPVQVNGGEGDMSSFIDSKLKELKICRSGDVVIIVSSEEGTAEADVMKIHKVK</sequence>
<dbReference type="GeneID" id="38666291"/>
<dbReference type="NCBIfam" id="TIGR01064">
    <property type="entry name" value="pyruv_kin"/>
    <property type="match status" value="1"/>
</dbReference>
<dbReference type="InterPro" id="IPR001697">
    <property type="entry name" value="Pyr_Knase"/>
</dbReference>
<dbReference type="InterPro" id="IPR015795">
    <property type="entry name" value="Pyrv_Knase_C"/>
</dbReference>
<keyword evidence="5" id="KW-0479">Metal-binding</keyword>
<dbReference type="GO" id="GO:0004743">
    <property type="term" value="F:pyruvate kinase activity"/>
    <property type="evidence" value="ECO:0007669"/>
    <property type="project" value="UniProtKB-UniRule"/>
</dbReference>
<evidence type="ECO:0000256" key="9">
    <source>
        <dbReference type="ARBA" id="ARBA00022842"/>
    </source>
</evidence>
<dbReference type="KEGG" id="sacd:HS1genome_0786"/>
<comment type="similarity">
    <text evidence="2 13">Belongs to the pyruvate kinase family.</text>
</comment>
<reference evidence="16" key="3">
    <citation type="journal article" date="2019" name="BMC Res. Notes">
        <title>Complete genome sequence of the Sulfodiicoccus acidiphilus strain HS-1T, the first crenarchaeon that lacks polB3, isolated from an acidic hot spring in Ohwaku-dani, Hakone, Japan.</title>
        <authorList>
            <person name="Sakai H.D."/>
            <person name="Kurosawa N."/>
        </authorList>
    </citation>
    <scope>NUCLEOTIDE SEQUENCE</scope>
    <source>
        <strain evidence="16">HS-1</strain>
    </source>
</reference>
<evidence type="ECO:0000259" key="15">
    <source>
        <dbReference type="Pfam" id="PF02887"/>
    </source>
</evidence>
<dbReference type="InterPro" id="IPR011037">
    <property type="entry name" value="Pyrv_Knase-like_insert_dom_sf"/>
</dbReference>
<evidence type="ECO:0000256" key="6">
    <source>
        <dbReference type="ARBA" id="ARBA00022741"/>
    </source>
</evidence>
<keyword evidence="9 13" id="KW-0460">Magnesium</keyword>
<dbReference type="EMBL" id="AP018553">
    <property type="protein sequence ID" value="BBD72397.1"/>
    <property type="molecule type" value="Genomic_DNA"/>
</dbReference>
<keyword evidence="4 13" id="KW-0808">Transferase</keyword>
<evidence type="ECO:0000256" key="1">
    <source>
        <dbReference type="ARBA" id="ARBA00004997"/>
    </source>
</evidence>
<dbReference type="SUPFAM" id="SSF50800">
    <property type="entry name" value="PK beta-barrel domain-like"/>
    <property type="match status" value="1"/>
</dbReference>